<gene>
    <name evidence="1" type="ORF">ACI1P1_26560</name>
</gene>
<protein>
    <submittedName>
        <fullName evidence="1">DegV family protein</fullName>
    </submittedName>
</protein>
<accession>A0ACC7P910</accession>
<dbReference type="Proteomes" id="UP001631969">
    <property type="component" value="Unassembled WGS sequence"/>
</dbReference>
<name>A0ACC7P910_9BACL</name>
<dbReference type="EMBL" id="JBJURJ010000023">
    <property type="protein sequence ID" value="MFM9331862.1"/>
    <property type="molecule type" value="Genomic_DNA"/>
</dbReference>
<reference evidence="1" key="1">
    <citation type="submission" date="2024-12" db="EMBL/GenBank/DDBJ databases">
        <authorList>
            <person name="Wu N."/>
        </authorList>
    </citation>
    <scope>NUCLEOTIDE SEQUENCE</scope>
    <source>
        <strain evidence="1">P15</strain>
    </source>
</reference>
<comment type="caution">
    <text evidence="1">The sequence shown here is derived from an EMBL/GenBank/DDBJ whole genome shotgun (WGS) entry which is preliminary data.</text>
</comment>
<sequence>MPSIQIVADSTCDLTPDMIRDHNIRIIPLHVVFGDRTYRDGADMTTAELYEKVEKEGELPKTAAPSPADFVQSFENIVREDKRIVYISISSELSSTYQNAVIASREFPQGTIEVVDSRNLSTGIGVTVMKAVDYVKAGMDDLSELANRLRDDTALVESEFVIDTLDYLHKGGRCSGTQLVIGSLLRIHPVIKVVNGSMIVAEKLRGKMDKVVQSLLDRALSHKETIDPKRIFVTHSLAAENAAWVKGELEKQFPGSEVIVTNAGCVISSHCGPGTVGILFAKRPA</sequence>
<evidence type="ECO:0000313" key="1">
    <source>
        <dbReference type="EMBL" id="MFM9331862.1"/>
    </source>
</evidence>
<keyword evidence="2" id="KW-1185">Reference proteome</keyword>
<organism evidence="1 2">
    <name type="scientific">Paenibacillus mesotrionivorans</name>
    <dbReference type="NCBI Taxonomy" id="3160968"/>
    <lineage>
        <taxon>Bacteria</taxon>
        <taxon>Bacillati</taxon>
        <taxon>Bacillota</taxon>
        <taxon>Bacilli</taxon>
        <taxon>Bacillales</taxon>
        <taxon>Paenibacillaceae</taxon>
        <taxon>Paenibacillus</taxon>
    </lineage>
</organism>
<proteinExistence type="predicted"/>
<evidence type="ECO:0000313" key="2">
    <source>
        <dbReference type="Proteomes" id="UP001631969"/>
    </source>
</evidence>